<feature type="compositionally biased region" description="Polar residues" evidence="1">
    <location>
        <begin position="29"/>
        <end position="42"/>
    </location>
</feature>
<organism evidence="2">
    <name type="scientific">Agrobacterium tumefaciens</name>
    <dbReference type="NCBI Taxonomy" id="358"/>
    <lineage>
        <taxon>Bacteria</taxon>
        <taxon>Pseudomonadati</taxon>
        <taxon>Pseudomonadota</taxon>
        <taxon>Alphaproteobacteria</taxon>
        <taxon>Hyphomicrobiales</taxon>
        <taxon>Rhizobiaceae</taxon>
        <taxon>Rhizobium/Agrobacterium group</taxon>
        <taxon>Agrobacterium</taxon>
        <taxon>Agrobacterium tumefaciens complex</taxon>
    </lineage>
</organism>
<gene>
    <name evidence="2" type="ORF">pTiBo107</name>
</gene>
<sequence>MVLFGLEDGVQAACGEGWLFEHLPDDGPSSGNGCPSAPSSGLTAHRAPDRTKRLRPSHPTTRRSTLCDSGRTPDEAVSGDPSVD</sequence>
<dbReference type="AlphaFoldDB" id="A5WY27"/>
<feature type="compositionally biased region" description="Polar residues" evidence="1">
    <location>
        <begin position="58"/>
        <end position="67"/>
    </location>
</feature>
<evidence type="ECO:0000313" key="2">
    <source>
        <dbReference type="EMBL" id="AAZ50495.1"/>
    </source>
</evidence>
<reference evidence="2" key="1">
    <citation type="submission" date="2005-05" db="EMBL/GenBank/DDBJ databases">
        <title>Complete sequence of the Ti plasmid pTiBo542 from the supervirulent Agrobacterium tumefaciens strain Bo542.</title>
        <authorList>
            <person name="Oger P.M."/>
            <person name="Farrand S.K."/>
            <person name="Olsen G.J."/>
            <person name="Reich C."/>
        </authorList>
    </citation>
    <scope>NUCLEOTIDE SEQUENCE</scope>
    <source>
        <strain evidence="2">Bo542</strain>
        <plasmid evidence="2">pTiBo542</plasmid>
    </source>
</reference>
<feature type="region of interest" description="Disordered" evidence="1">
    <location>
        <begin position="19"/>
        <end position="84"/>
    </location>
</feature>
<evidence type="ECO:0000256" key="1">
    <source>
        <dbReference type="SAM" id="MobiDB-lite"/>
    </source>
</evidence>
<geneLocation type="plasmid" evidence="2">
    <name>pTiBo542</name>
</geneLocation>
<protein>
    <submittedName>
        <fullName evidence="2">Orf_Bo107</fullName>
    </submittedName>
</protein>
<proteinExistence type="predicted"/>
<dbReference type="RefSeq" id="WP_012478048.1">
    <property type="nucleotide sequence ID" value="NC_010929.1"/>
</dbReference>
<dbReference type="EMBL" id="DQ058764">
    <property type="protein sequence ID" value="AAZ50495.1"/>
    <property type="molecule type" value="Genomic_DNA"/>
</dbReference>
<name>A5WY27_AGRTU</name>
<accession>A5WY27</accession>
<keyword evidence="2" id="KW-0614">Plasmid</keyword>